<evidence type="ECO:0000313" key="1">
    <source>
        <dbReference type="EMBL" id="KAI0497406.1"/>
    </source>
</evidence>
<dbReference type="AlphaFoldDB" id="A0A8T3ALH0"/>
<organism evidence="1 2">
    <name type="scientific">Dendrobium nobile</name>
    <name type="common">Orchid</name>
    <dbReference type="NCBI Taxonomy" id="94219"/>
    <lineage>
        <taxon>Eukaryota</taxon>
        <taxon>Viridiplantae</taxon>
        <taxon>Streptophyta</taxon>
        <taxon>Embryophyta</taxon>
        <taxon>Tracheophyta</taxon>
        <taxon>Spermatophyta</taxon>
        <taxon>Magnoliopsida</taxon>
        <taxon>Liliopsida</taxon>
        <taxon>Asparagales</taxon>
        <taxon>Orchidaceae</taxon>
        <taxon>Epidendroideae</taxon>
        <taxon>Malaxideae</taxon>
        <taxon>Dendrobiinae</taxon>
        <taxon>Dendrobium</taxon>
    </lineage>
</organism>
<dbReference type="Proteomes" id="UP000829196">
    <property type="component" value="Unassembled WGS sequence"/>
</dbReference>
<protein>
    <submittedName>
        <fullName evidence="1">Uncharacterized protein</fullName>
    </submittedName>
</protein>
<evidence type="ECO:0000313" key="2">
    <source>
        <dbReference type="Proteomes" id="UP000829196"/>
    </source>
</evidence>
<name>A0A8T3ALH0_DENNO</name>
<sequence length="74" mass="8625">MVKELLRALVKEGSYEPMVKESSYELMIVGPNATTQCFMRLDLDIFLPEANSIEAYTYLAFWFQDEGTRIFSLY</sequence>
<reference evidence="1" key="1">
    <citation type="journal article" date="2022" name="Front. Genet.">
        <title>Chromosome-Scale Assembly of the Dendrobium nobile Genome Provides Insights Into the Molecular Mechanism of the Biosynthesis of the Medicinal Active Ingredient of Dendrobium.</title>
        <authorList>
            <person name="Xu Q."/>
            <person name="Niu S.-C."/>
            <person name="Li K.-L."/>
            <person name="Zheng P.-J."/>
            <person name="Zhang X.-J."/>
            <person name="Jia Y."/>
            <person name="Liu Y."/>
            <person name="Niu Y.-X."/>
            <person name="Yu L.-H."/>
            <person name="Chen D.-F."/>
            <person name="Zhang G.-Q."/>
        </authorList>
    </citation>
    <scope>NUCLEOTIDE SEQUENCE</scope>
    <source>
        <tissue evidence="1">Leaf</tissue>
    </source>
</reference>
<keyword evidence="2" id="KW-1185">Reference proteome</keyword>
<gene>
    <name evidence="1" type="ORF">KFK09_020630</name>
</gene>
<comment type="caution">
    <text evidence="1">The sequence shown here is derived from an EMBL/GenBank/DDBJ whole genome shotgun (WGS) entry which is preliminary data.</text>
</comment>
<proteinExistence type="predicted"/>
<dbReference type="EMBL" id="JAGYWB010000015">
    <property type="protein sequence ID" value="KAI0497406.1"/>
    <property type="molecule type" value="Genomic_DNA"/>
</dbReference>
<accession>A0A8T3ALH0</accession>